<dbReference type="Pfam" id="PF03721">
    <property type="entry name" value="UDPG_MGDP_dh_N"/>
    <property type="match status" value="1"/>
</dbReference>
<gene>
    <name evidence="12" type="ORF">AUJ59_03980</name>
</gene>
<feature type="binding site" evidence="10">
    <location>
        <position position="30"/>
    </location>
    <ligand>
        <name>NAD(+)</name>
        <dbReference type="ChEBI" id="CHEBI:57540"/>
    </ligand>
</feature>
<comment type="pathway">
    <text evidence="1">Nucleotide-sugar biosynthesis; UDP-alpha-D-glucuronate biosynthesis; UDP-alpha-D-glucuronate from UDP-alpha-D-glucose: step 1/1.</text>
</comment>
<feature type="binding site" evidence="9">
    <location>
        <position position="255"/>
    </location>
    <ligand>
        <name>substrate</name>
    </ligand>
</feature>
<dbReference type="PANTHER" id="PTHR43750">
    <property type="entry name" value="UDP-GLUCOSE 6-DEHYDROGENASE TUAD"/>
    <property type="match status" value="1"/>
</dbReference>
<comment type="catalytic activity">
    <reaction evidence="6 7">
        <text>UDP-alpha-D-glucose + 2 NAD(+) + H2O = UDP-alpha-D-glucuronate + 2 NADH + 3 H(+)</text>
        <dbReference type="Rhea" id="RHEA:23596"/>
        <dbReference type="ChEBI" id="CHEBI:15377"/>
        <dbReference type="ChEBI" id="CHEBI:15378"/>
        <dbReference type="ChEBI" id="CHEBI:57540"/>
        <dbReference type="ChEBI" id="CHEBI:57945"/>
        <dbReference type="ChEBI" id="CHEBI:58052"/>
        <dbReference type="ChEBI" id="CHEBI:58885"/>
        <dbReference type="EC" id="1.1.1.22"/>
    </reaction>
</comment>
<evidence type="ECO:0000256" key="8">
    <source>
        <dbReference type="PIRSR" id="PIRSR500134-1"/>
    </source>
</evidence>
<feature type="binding site" evidence="9">
    <location>
        <begin position="150"/>
        <end position="153"/>
    </location>
    <ligand>
        <name>substrate</name>
    </ligand>
</feature>
<dbReference type="InterPro" id="IPR001732">
    <property type="entry name" value="UDP-Glc/GDP-Man_DH_N"/>
</dbReference>
<dbReference type="InterPro" id="IPR008927">
    <property type="entry name" value="6-PGluconate_DH-like_C_sf"/>
</dbReference>
<feature type="binding site" evidence="10">
    <location>
        <position position="261"/>
    </location>
    <ligand>
        <name>NAD(+)</name>
        <dbReference type="ChEBI" id="CHEBI:57540"/>
    </ligand>
</feature>
<evidence type="ECO:0000256" key="4">
    <source>
        <dbReference type="ARBA" id="ARBA00023002"/>
    </source>
</evidence>
<organism evidence="12 13">
    <name type="scientific">Candidatus Beckwithbacteria bacterium CG1_02_47_37</name>
    <dbReference type="NCBI Taxonomy" id="1805034"/>
    <lineage>
        <taxon>Bacteria</taxon>
        <taxon>Candidatus Beckwithiibacteriota</taxon>
    </lineage>
</organism>
<feature type="binding site" evidence="9">
    <location>
        <position position="314"/>
    </location>
    <ligand>
        <name>substrate</name>
    </ligand>
</feature>
<dbReference type="GO" id="GO:0000271">
    <property type="term" value="P:polysaccharide biosynthetic process"/>
    <property type="evidence" value="ECO:0007669"/>
    <property type="project" value="InterPro"/>
</dbReference>
<comment type="similarity">
    <text evidence="2 7">Belongs to the UDP-glucose/GDP-mannose dehydrogenase family.</text>
</comment>
<dbReference type="PIRSF" id="PIRSF000124">
    <property type="entry name" value="UDPglc_GDPman_dh"/>
    <property type="match status" value="1"/>
</dbReference>
<feature type="binding site" evidence="9">
    <location>
        <begin position="247"/>
        <end position="251"/>
    </location>
    <ligand>
        <name>substrate</name>
    </ligand>
</feature>
<evidence type="ECO:0000256" key="6">
    <source>
        <dbReference type="ARBA" id="ARBA00047473"/>
    </source>
</evidence>
<accession>A0A1J4RMX8</accession>
<dbReference type="SUPFAM" id="SSF48179">
    <property type="entry name" value="6-phosphogluconate dehydrogenase C-terminal domain-like"/>
    <property type="match status" value="1"/>
</dbReference>
<dbReference type="InterPro" id="IPR017476">
    <property type="entry name" value="UDP-Glc/GDP-Man"/>
</dbReference>
<dbReference type="EC" id="1.1.1.22" evidence="3 7"/>
<reference evidence="12 13" key="1">
    <citation type="journal article" date="2016" name="Environ. Microbiol.">
        <title>Genomic resolution of a cold subsurface aquifer community provides metabolic insights for novel microbes adapted to high CO concentrations.</title>
        <authorList>
            <person name="Probst A.J."/>
            <person name="Castelle C.J."/>
            <person name="Singh A."/>
            <person name="Brown C.T."/>
            <person name="Anantharaman K."/>
            <person name="Sharon I."/>
            <person name="Hug L.A."/>
            <person name="Burstein D."/>
            <person name="Emerson J.B."/>
            <person name="Thomas B.C."/>
            <person name="Banfield J.F."/>
        </authorList>
    </citation>
    <scope>NUCLEOTIDE SEQUENCE [LARGE SCALE GENOMIC DNA]</scope>
    <source>
        <strain evidence="12">CG1_02_47_37</strain>
    </source>
</reference>
<keyword evidence="4 7" id="KW-0560">Oxidoreductase</keyword>
<keyword evidence="5 7" id="KW-0520">NAD</keyword>
<name>A0A1J4RMX8_9BACT</name>
<dbReference type="AlphaFoldDB" id="A0A1J4RMX8"/>
<dbReference type="EMBL" id="MNUI01000073">
    <property type="protein sequence ID" value="OIN88408.1"/>
    <property type="molecule type" value="Genomic_DNA"/>
</dbReference>
<dbReference type="Gene3D" id="3.40.50.720">
    <property type="entry name" value="NAD(P)-binding Rossmann-like Domain"/>
    <property type="match status" value="2"/>
</dbReference>
<dbReference type="NCBIfam" id="TIGR03026">
    <property type="entry name" value="NDP-sugDHase"/>
    <property type="match status" value="1"/>
</dbReference>
<dbReference type="InterPro" id="IPR014026">
    <property type="entry name" value="UDP-Glc/GDP-Man_DH_dimer"/>
</dbReference>
<proteinExistence type="inferred from homology"/>
<feature type="domain" description="UDP-glucose/GDP-mannose dehydrogenase C-terminal" evidence="11">
    <location>
        <begin position="307"/>
        <end position="398"/>
    </location>
</feature>
<dbReference type="SUPFAM" id="SSF52413">
    <property type="entry name" value="UDP-glucose/GDP-mannose dehydrogenase C-terminal domain"/>
    <property type="match status" value="1"/>
</dbReference>
<feature type="active site" description="Nucleophile" evidence="8">
    <location>
        <position position="258"/>
    </location>
</feature>
<dbReference type="STRING" id="1805034.AUJ59_03980"/>
<dbReference type="InterPro" id="IPR028357">
    <property type="entry name" value="UDPglc_DH_bac"/>
</dbReference>
<feature type="binding site" evidence="10">
    <location>
        <position position="86"/>
    </location>
    <ligand>
        <name>NAD(+)</name>
        <dbReference type="ChEBI" id="CHEBI:57540"/>
    </ligand>
</feature>
<dbReference type="PANTHER" id="PTHR43750:SF3">
    <property type="entry name" value="UDP-GLUCOSE 6-DEHYDROGENASE TUAD"/>
    <property type="match status" value="1"/>
</dbReference>
<protein>
    <recommendedName>
        <fullName evidence="3 7">UDP-glucose 6-dehydrogenase</fullName>
        <ecNumber evidence="3 7">1.1.1.22</ecNumber>
    </recommendedName>
</protein>
<dbReference type="InterPro" id="IPR036291">
    <property type="entry name" value="NAD(P)-bd_dom_sf"/>
</dbReference>
<feature type="binding site" evidence="10">
    <location>
        <position position="321"/>
    </location>
    <ligand>
        <name>NAD(+)</name>
        <dbReference type="ChEBI" id="CHEBI:57540"/>
    </ligand>
</feature>
<dbReference type="InterPro" id="IPR014027">
    <property type="entry name" value="UDP-Glc/GDP-Man_DH_C"/>
</dbReference>
<sequence>MKICVLGTGYVGLVSAAVFSELGHEVVGLDIDEAKVKSLKAGKIPIYEPGLAELVSHNLDSGRLSFTDFYPEALKGAEVVFICVGTPPKADGSYDSKFVYSAAESIAKNLKNEAVIVIKSTVPPSTAETVKAIIAQTAKVKFSVASVPEFLREGQAVNDALHPNRIVIGADSPQAEQVLTKLHRKFNCPILIMSPASAQLVKYASNSFLATKISFINSMAILADKVGADIADVAKGLGMDPRIGAAFLNPGLGYGGSCFPKDTWALIAFAESLGYDFKFLKQVDQVNNDQIDYFIAKMGNVKGKILTILGLAFKPNTDDVREARSTVLTAKLKKMGAIIHAYDPVVKGEFTDPYQALVNSDGLVLVTEWQMFLDLDWAKVKQVMRRPNIFDGRNFLDKEKLKKIGFKYWGIGRQ</sequence>
<feature type="binding site" evidence="10">
    <location>
        <position position="153"/>
    </location>
    <ligand>
        <name>NAD(+)</name>
        <dbReference type="ChEBI" id="CHEBI:57540"/>
    </ligand>
</feature>
<feature type="binding site" evidence="10">
    <location>
        <position position="35"/>
    </location>
    <ligand>
        <name>NAD(+)</name>
        <dbReference type="ChEBI" id="CHEBI:57540"/>
    </ligand>
</feature>
<dbReference type="Pfam" id="PF03720">
    <property type="entry name" value="UDPG_MGDP_dh_C"/>
    <property type="match status" value="1"/>
</dbReference>
<dbReference type="SUPFAM" id="SSF51735">
    <property type="entry name" value="NAD(P)-binding Rossmann-fold domains"/>
    <property type="match status" value="1"/>
</dbReference>
<feature type="binding site" evidence="10">
    <location>
        <position position="121"/>
    </location>
    <ligand>
        <name>NAD(+)</name>
        <dbReference type="ChEBI" id="CHEBI:57540"/>
    </ligand>
</feature>
<dbReference type="Proteomes" id="UP000183144">
    <property type="component" value="Unassembled WGS sequence"/>
</dbReference>
<evidence type="ECO:0000313" key="12">
    <source>
        <dbReference type="EMBL" id="OIN88408.1"/>
    </source>
</evidence>
<evidence type="ECO:0000313" key="13">
    <source>
        <dbReference type="Proteomes" id="UP000183144"/>
    </source>
</evidence>
<comment type="caution">
    <text evidence="12">The sequence shown here is derived from an EMBL/GenBank/DDBJ whole genome shotgun (WGS) entry which is preliminary data.</text>
</comment>
<dbReference type="SMART" id="SM00984">
    <property type="entry name" value="UDPG_MGDP_dh_C"/>
    <property type="match status" value="1"/>
</dbReference>
<dbReference type="Pfam" id="PF00984">
    <property type="entry name" value="UDPG_MGDP_dh"/>
    <property type="match status" value="1"/>
</dbReference>
<evidence type="ECO:0000256" key="5">
    <source>
        <dbReference type="ARBA" id="ARBA00023027"/>
    </source>
</evidence>
<dbReference type="InterPro" id="IPR036220">
    <property type="entry name" value="UDP-Glc/GDP-Man_DH_C_sf"/>
</dbReference>
<dbReference type="PRINTS" id="PR00411">
    <property type="entry name" value="PNDRDTASEI"/>
</dbReference>
<dbReference type="GO" id="GO:0051287">
    <property type="term" value="F:NAD binding"/>
    <property type="evidence" value="ECO:0007669"/>
    <property type="project" value="InterPro"/>
</dbReference>
<evidence type="ECO:0000256" key="1">
    <source>
        <dbReference type="ARBA" id="ARBA00004701"/>
    </source>
</evidence>
<evidence type="ECO:0000256" key="7">
    <source>
        <dbReference type="PIRNR" id="PIRNR000124"/>
    </source>
</evidence>
<dbReference type="UniPathway" id="UPA00038">
    <property type="reaction ID" value="UER00491"/>
</dbReference>
<dbReference type="GO" id="GO:0006065">
    <property type="term" value="P:UDP-glucuronate biosynthetic process"/>
    <property type="evidence" value="ECO:0007669"/>
    <property type="project" value="UniProtKB-UniPathway"/>
</dbReference>
<evidence type="ECO:0000256" key="3">
    <source>
        <dbReference type="ARBA" id="ARBA00012954"/>
    </source>
</evidence>
<dbReference type="GO" id="GO:0003979">
    <property type="term" value="F:UDP-glucose 6-dehydrogenase activity"/>
    <property type="evidence" value="ECO:0007669"/>
    <property type="project" value="UniProtKB-EC"/>
</dbReference>
<evidence type="ECO:0000259" key="11">
    <source>
        <dbReference type="SMART" id="SM00984"/>
    </source>
</evidence>
<evidence type="ECO:0000256" key="10">
    <source>
        <dbReference type="PIRSR" id="PIRSR500134-3"/>
    </source>
</evidence>
<evidence type="ECO:0000256" key="2">
    <source>
        <dbReference type="ARBA" id="ARBA00006601"/>
    </source>
</evidence>
<dbReference type="Gene3D" id="1.20.5.100">
    <property type="entry name" value="Cytochrome c1, transmembrane anchor, C-terminal"/>
    <property type="match status" value="1"/>
</dbReference>
<evidence type="ECO:0000256" key="9">
    <source>
        <dbReference type="PIRSR" id="PIRSR500134-2"/>
    </source>
</evidence>
<feature type="binding site" evidence="9">
    <location>
        <position position="202"/>
    </location>
    <ligand>
        <name>substrate</name>
    </ligand>
</feature>
<dbReference type="PIRSF" id="PIRSF500134">
    <property type="entry name" value="UDPglc_DH_bac"/>
    <property type="match status" value="1"/>
</dbReference>